<accession>A0A3M7T960</accession>
<keyword evidence="2" id="KW-1185">Reference proteome</keyword>
<gene>
    <name evidence="1" type="ORF">BpHYR1_035021</name>
</gene>
<protein>
    <submittedName>
        <fullName evidence="1">Uncharacterized protein</fullName>
    </submittedName>
</protein>
<reference evidence="1 2" key="1">
    <citation type="journal article" date="2018" name="Sci. Rep.">
        <title>Genomic signatures of local adaptation to the degree of environmental predictability in rotifers.</title>
        <authorList>
            <person name="Franch-Gras L."/>
            <person name="Hahn C."/>
            <person name="Garcia-Roger E.M."/>
            <person name="Carmona M.J."/>
            <person name="Serra M."/>
            <person name="Gomez A."/>
        </authorList>
    </citation>
    <scope>NUCLEOTIDE SEQUENCE [LARGE SCALE GENOMIC DNA]</scope>
    <source>
        <strain evidence="1">HYR1</strain>
    </source>
</reference>
<evidence type="ECO:0000313" key="1">
    <source>
        <dbReference type="EMBL" id="RNA44428.1"/>
    </source>
</evidence>
<feature type="non-terminal residue" evidence="1">
    <location>
        <position position="1"/>
    </location>
</feature>
<proteinExistence type="predicted"/>
<dbReference type="Proteomes" id="UP000276133">
    <property type="component" value="Unassembled WGS sequence"/>
</dbReference>
<organism evidence="1 2">
    <name type="scientific">Brachionus plicatilis</name>
    <name type="common">Marine rotifer</name>
    <name type="synonym">Brachionus muelleri</name>
    <dbReference type="NCBI Taxonomy" id="10195"/>
    <lineage>
        <taxon>Eukaryota</taxon>
        <taxon>Metazoa</taxon>
        <taxon>Spiralia</taxon>
        <taxon>Gnathifera</taxon>
        <taxon>Rotifera</taxon>
        <taxon>Eurotatoria</taxon>
        <taxon>Monogononta</taxon>
        <taxon>Pseudotrocha</taxon>
        <taxon>Ploima</taxon>
        <taxon>Brachionidae</taxon>
        <taxon>Brachionus</taxon>
    </lineage>
</organism>
<name>A0A3M7T960_BRAPC</name>
<evidence type="ECO:0000313" key="2">
    <source>
        <dbReference type="Proteomes" id="UP000276133"/>
    </source>
</evidence>
<sequence length="164" mass="19301">NSQRMNNVPHQKMIVLNSNFESNRTFMSLIANNFRFKVSNSIFSDSVICPKERQAFLFLRIRSDSKYAELFNKIRDFGSCHANVLIFVILEINDEKMLIELEAEFISFLNIRFIQVQNIYFAVEIMSSYLNRHDFKNEMITDNNHVTVAFWNGSALLEKMLNNK</sequence>
<dbReference type="EMBL" id="REGN01000108">
    <property type="protein sequence ID" value="RNA44428.1"/>
    <property type="molecule type" value="Genomic_DNA"/>
</dbReference>
<comment type="caution">
    <text evidence="1">The sequence shown here is derived from an EMBL/GenBank/DDBJ whole genome shotgun (WGS) entry which is preliminary data.</text>
</comment>
<dbReference type="AlphaFoldDB" id="A0A3M7T960"/>